<protein>
    <submittedName>
        <fullName evidence="2">Uncharacterized protein</fullName>
    </submittedName>
</protein>
<evidence type="ECO:0000256" key="1">
    <source>
        <dbReference type="SAM" id="MobiDB-lite"/>
    </source>
</evidence>
<keyword evidence="3" id="KW-1185">Reference proteome</keyword>
<reference evidence="2 3" key="1">
    <citation type="submission" date="2017-01" db="EMBL/GenBank/DDBJ databases">
        <authorList>
            <person name="Mah S.A."/>
            <person name="Swanson W.J."/>
            <person name="Moy G.W."/>
            <person name="Vacquier V.D."/>
        </authorList>
    </citation>
    <scope>NUCLEOTIDE SEQUENCE [LARGE SCALE GENOMIC DNA]</scope>
    <source>
        <strain evidence="2 3">CGMCC 1.8909</strain>
    </source>
</reference>
<dbReference type="AlphaFoldDB" id="A0A1N7F739"/>
<dbReference type="Proteomes" id="UP000185687">
    <property type="component" value="Unassembled WGS sequence"/>
</dbReference>
<sequence>MRGTRFYSCMSKILATLTAGTQRLAKARRTIEHSPEFGAADDSDEDSPTGQIPPGGFLTG</sequence>
<organism evidence="2 3">
    <name type="scientific">Natronorubrum daqingense</name>
    <dbReference type="NCBI Taxonomy" id="588898"/>
    <lineage>
        <taxon>Archaea</taxon>
        <taxon>Methanobacteriati</taxon>
        <taxon>Methanobacteriota</taxon>
        <taxon>Stenosarchaea group</taxon>
        <taxon>Halobacteria</taxon>
        <taxon>Halobacteriales</taxon>
        <taxon>Natrialbaceae</taxon>
        <taxon>Natronorubrum</taxon>
    </lineage>
</organism>
<proteinExistence type="predicted"/>
<feature type="region of interest" description="Disordered" evidence="1">
    <location>
        <begin position="27"/>
        <end position="60"/>
    </location>
</feature>
<dbReference type="EMBL" id="FTNP01000005">
    <property type="protein sequence ID" value="SIR96096.1"/>
    <property type="molecule type" value="Genomic_DNA"/>
</dbReference>
<gene>
    <name evidence="2" type="ORF">SAMN05421809_3062</name>
</gene>
<accession>A0A1N7F739</accession>
<evidence type="ECO:0000313" key="3">
    <source>
        <dbReference type="Proteomes" id="UP000185687"/>
    </source>
</evidence>
<name>A0A1N7F739_9EURY</name>
<evidence type="ECO:0000313" key="2">
    <source>
        <dbReference type="EMBL" id="SIR96096.1"/>
    </source>
</evidence>